<evidence type="ECO:0000256" key="1">
    <source>
        <dbReference type="ARBA" id="ARBA00000185"/>
    </source>
</evidence>
<keyword evidence="13" id="KW-1185">Reference proteome</keyword>
<name>A0A4R8LGU3_9BACL</name>
<proteinExistence type="inferred from homology"/>
<dbReference type="GO" id="GO:0005524">
    <property type="term" value="F:ATP binding"/>
    <property type="evidence" value="ECO:0007669"/>
    <property type="project" value="UniProtKB-UniRule"/>
</dbReference>
<evidence type="ECO:0000256" key="5">
    <source>
        <dbReference type="ARBA" id="ARBA00022840"/>
    </source>
</evidence>
<dbReference type="GO" id="GO:0006265">
    <property type="term" value="P:DNA topological change"/>
    <property type="evidence" value="ECO:0007669"/>
    <property type="project" value="UniProtKB-UniRule"/>
</dbReference>
<evidence type="ECO:0000256" key="9">
    <source>
        <dbReference type="HAMAP-Rule" id="MF_01897"/>
    </source>
</evidence>
<dbReference type="SUPFAM" id="SSF56719">
    <property type="entry name" value="Type II DNA topoisomerase"/>
    <property type="match status" value="1"/>
</dbReference>
<comment type="function">
    <text evidence="9">A type II topoisomerase that negatively supercoils closed circular double-stranded (ds) DNA in an ATP-dependent manner to modulate DNA topology and maintain chromosomes in an underwound state. Negative supercoiling favors strand separation, and DNA replication, transcription, recombination and repair, all of which involve strand separation. Also able to catalyze the interconversion of other topological isomers of dsDNA rings, including catenanes and knotted rings. Type II topoisomerases break and join 2 DNA strands simultaneously in an ATP-dependent manner.</text>
</comment>
<evidence type="ECO:0000256" key="4">
    <source>
        <dbReference type="ARBA" id="ARBA00022741"/>
    </source>
</evidence>
<keyword evidence="4 9" id="KW-0547">Nucleotide-binding</keyword>
<evidence type="ECO:0000256" key="10">
    <source>
        <dbReference type="PROSITE-ProRule" id="PRU01384"/>
    </source>
</evidence>
<dbReference type="RefSeq" id="WP_134160751.1">
    <property type="nucleotide sequence ID" value="NZ_BSUS01000001.1"/>
</dbReference>
<evidence type="ECO:0000259" key="11">
    <source>
        <dbReference type="PROSITE" id="PS52040"/>
    </source>
</evidence>
<dbReference type="GO" id="GO:0009330">
    <property type="term" value="C:DNA topoisomerase type II (double strand cut, ATP-hydrolyzing) complex"/>
    <property type="evidence" value="ECO:0007669"/>
    <property type="project" value="TreeGrafter"/>
</dbReference>
<dbReference type="FunFam" id="3.30.1360.40:FF:000002">
    <property type="entry name" value="DNA gyrase subunit A"/>
    <property type="match status" value="1"/>
</dbReference>
<keyword evidence="7 9" id="KW-0238">DNA-binding</keyword>
<feature type="short sequence motif" description="GyrA-box" evidence="9">
    <location>
        <begin position="527"/>
        <end position="533"/>
    </location>
</feature>
<dbReference type="NCBIfam" id="TIGR01063">
    <property type="entry name" value="gyrA"/>
    <property type="match status" value="1"/>
</dbReference>
<protein>
    <recommendedName>
        <fullName evidence="9">DNA gyrase subunit A</fullName>
        <ecNumber evidence="9">5.6.2.2</ecNumber>
    </recommendedName>
</protein>
<feature type="domain" description="Topo IIA-type catalytic" evidence="11">
    <location>
        <begin position="36"/>
        <end position="500"/>
    </location>
</feature>
<dbReference type="NCBIfam" id="NF004044">
    <property type="entry name" value="PRK05561.1"/>
    <property type="match status" value="1"/>
</dbReference>
<dbReference type="FunFam" id="1.10.268.10:FF:000001">
    <property type="entry name" value="DNA gyrase subunit A"/>
    <property type="match status" value="1"/>
</dbReference>
<dbReference type="GO" id="GO:0006261">
    <property type="term" value="P:DNA-templated DNA replication"/>
    <property type="evidence" value="ECO:0007669"/>
    <property type="project" value="UniProtKB-UniRule"/>
</dbReference>
<dbReference type="HAMAP" id="MF_01897">
    <property type="entry name" value="GyrA"/>
    <property type="match status" value="1"/>
</dbReference>
<dbReference type="PROSITE" id="PS52040">
    <property type="entry name" value="TOPO_IIA"/>
    <property type="match status" value="1"/>
</dbReference>
<dbReference type="Pfam" id="PF00521">
    <property type="entry name" value="DNA_topoisoIV"/>
    <property type="match status" value="1"/>
</dbReference>
<dbReference type="Gene3D" id="1.10.268.10">
    <property type="entry name" value="Topoisomerase, domain 3"/>
    <property type="match status" value="1"/>
</dbReference>
<keyword evidence="3 9" id="KW-0963">Cytoplasm</keyword>
<dbReference type="SMART" id="SM00434">
    <property type="entry name" value="TOP4c"/>
    <property type="match status" value="1"/>
</dbReference>
<keyword evidence="8 9" id="KW-0413">Isomerase</keyword>
<dbReference type="InterPro" id="IPR035516">
    <property type="entry name" value="Gyrase/topoIV_suA_C"/>
</dbReference>
<comment type="similarity">
    <text evidence="2 9">Belongs to the type II topoisomerase GyrA/ParC subunit family.</text>
</comment>
<dbReference type="NCBIfam" id="NF004043">
    <property type="entry name" value="PRK05560.1"/>
    <property type="match status" value="1"/>
</dbReference>
<dbReference type="CDD" id="cd00187">
    <property type="entry name" value="TOP4c"/>
    <property type="match status" value="1"/>
</dbReference>
<keyword evidence="5 9" id="KW-0067">ATP-binding</keyword>
<dbReference type="GO" id="GO:0003677">
    <property type="term" value="F:DNA binding"/>
    <property type="evidence" value="ECO:0007669"/>
    <property type="project" value="UniProtKB-UniRule"/>
</dbReference>
<dbReference type="Pfam" id="PF03989">
    <property type="entry name" value="DNA_gyraseA_C"/>
    <property type="match status" value="6"/>
</dbReference>
<dbReference type="AlphaFoldDB" id="A0A4R8LGU3"/>
<dbReference type="InterPro" id="IPR050220">
    <property type="entry name" value="Type_II_DNA_Topoisomerases"/>
</dbReference>
<comment type="subunit">
    <text evidence="9">Heterotetramer, composed of two GyrA and two GyrB chains. In the heterotetramer, GyrA contains the active site tyrosine that forms a transient covalent intermediate with DNA, while GyrB binds cofactors and catalyzes ATP hydrolysis.</text>
</comment>
<evidence type="ECO:0000256" key="6">
    <source>
        <dbReference type="ARBA" id="ARBA00023029"/>
    </source>
</evidence>
<organism evidence="12 13">
    <name type="scientific">Alicyclobacillus sacchari</name>
    <dbReference type="NCBI Taxonomy" id="392010"/>
    <lineage>
        <taxon>Bacteria</taxon>
        <taxon>Bacillati</taxon>
        <taxon>Bacillota</taxon>
        <taxon>Bacilli</taxon>
        <taxon>Bacillales</taxon>
        <taxon>Alicyclobacillaceae</taxon>
        <taxon>Alicyclobacillus</taxon>
    </lineage>
</organism>
<dbReference type="PANTHER" id="PTHR43493:SF5">
    <property type="entry name" value="DNA GYRASE SUBUNIT A, CHLOROPLASTIC_MITOCHONDRIAL"/>
    <property type="match status" value="1"/>
</dbReference>
<dbReference type="Gene3D" id="2.120.10.90">
    <property type="entry name" value="DNA gyrase/topoisomerase IV, subunit A, C-terminal"/>
    <property type="match status" value="1"/>
</dbReference>
<dbReference type="InterPro" id="IPR005743">
    <property type="entry name" value="GyrA"/>
</dbReference>
<dbReference type="EC" id="5.6.2.2" evidence="9"/>
<comment type="caution">
    <text evidence="12">The sequence shown here is derived from an EMBL/GenBank/DDBJ whole genome shotgun (WGS) entry which is preliminary data.</text>
</comment>
<dbReference type="EMBL" id="SORF01000015">
    <property type="protein sequence ID" value="TDY42373.1"/>
    <property type="molecule type" value="Genomic_DNA"/>
</dbReference>
<sequence>MAEQNSSRGVLPIDISQELRNSFMDYAMSVIVARAIPDVRDGLKPVHRRILYAMYDAGMTPDKPYKKSSRIVGDVLGKFHPHGDTAVYDALVRLAQDFSTRYPLVDGHGNFGSIDGDSAAAMRYTESRMSAIALELLRDINKETVDFIPNYDEQEQEPVVLPSRFPNLLVNGSSGIAVGMATNIPPHNLREVIDGVIMLIDRPEATVDDLMKVIKGPDFPTGGLILGRDGIRKAYETGRGSITVRAVTHFEEMSAGKTRIVVTEIPYQQNKARIVEKIAELVRDKKVDGITDLRDESDRKGMRVVIELRRDVRPQVVLNNLFKHTSLQASFGVINLALVNGEPKILTLRETLVHYLNHQREVVRRRTQYDLNKAEARAHILEGLRIALDHLDAVIALIRASQTVDEAREGLMTSFGLSEEQAQAILDMRLQRLTGLEREKIEQEYAELMERIRYLRSILADESLLLGVIRNELLEIRDKYGDDRKSKIIAAEGEINEEDLIPVHDVVIAITHRGYIKRIPLSTYHSQKRGGRGMSLMGTRDEDFVEGLHVTSTHDYLLFFTNRGRMYAIKAYDVPEFSRQARGIPIVNLLNVEQDEKINAVIPVKSLDPSEIDGINLVFATRQGIVKKTPLSEYSNIRKNGLIAINLRDDDDVVGVKLTDGSKEIMMVTRLGLAIRFPETDVRPMGRAATGVKGISLGAKDEVIAMDIAEDDHDVLVVTSRGYGKRTPVQEYRAQSRGGKGIKTINCTPKNGQAIEMCMVTADDDLMIISQSGVAIRIHVRDISTQSRNTQGVRLINVDEGQEVASVSRVIGDDDTDEADSQS</sequence>
<feature type="active site" description="O-(5'-phospho-DNA)-tyrosine intermediate" evidence="9 10">
    <location>
        <position position="124"/>
    </location>
</feature>
<dbReference type="Proteomes" id="UP000294581">
    <property type="component" value="Unassembled WGS sequence"/>
</dbReference>
<evidence type="ECO:0000313" key="13">
    <source>
        <dbReference type="Proteomes" id="UP000294581"/>
    </source>
</evidence>
<evidence type="ECO:0000256" key="2">
    <source>
        <dbReference type="ARBA" id="ARBA00008263"/>
    </source>
</evidence>
<dbReference type="InterPro" id="IPR002205">
    <property type="entry name" value="Topo_IIA_dom_A"/>
</dbReference>
<dbReference type="PANTHER" id="PTHR43493">
    <property type="entry name" value="DNA GYRASE/TOPOISOMERASE SUBUNIT A"/>
    <property type="match status" value="1"/>
</dbReference>
<evidence type="ECO:0000256" key="7">
    <source>
        <dbReference type="ARBA" id="ARBA00023125"/>
    </source>
</evidence>
<evidence type="ECO:0000256" key="8">
    <source>
        <dbReference type="ARBA" id="ARBA00023235"/>
    </source>
</evidence>
<dbReference type="InterPro" id="IPR006691">
    <property type="entry name" value="GyrA/parC_rep"/>
</dbReference>
<dbReference type="GO" id="GO:0005694">
    <property type="term" value="C:chromosome"/>
    <property type="evidence" value="ECO:0007669"/>
    <property type="project" value="InterPro"/>
</dbReference>
<dbReference type="InterPro" id="IPR013760">
    <property type="entry name" value="Topo_IIA-like_dom_sf"/>
</dbReference>
<keyword evidence="6 9" id="KW-0799">Topoisomerase</keyword>
<gene>
    <name evidence="9" type="primary">gyrA</name>
    <name evidence="12" type="ORF">C7445_1154</name>
</gene>
<accession>A0A4R8LGU3</accession>
<dbReference type="SUPFAM" id="SSF101904">
    <property type="entry name" value="GyrA/ParC C-terminal domain-like"/>
    <property type="match status" value="1"/>
</dbReference>
<dbReference type="InterPro" id="IPR013758">
    <property type="entry name" value="Topo_IIA_A/C_ab"/>
</dbReference>
<comment type="miscellaneous">
    <text evidence="9">Few gyrases are as efficient as E.coli at forming negative supercoils. Not all organisms have 2 type II topoisomerases; in organisms with a single type II topoisomerase this enzyme also has to decatenate newly replicated chromosomes.</text>
</comment>
<dbReference type="Gene3D" id="3.30.1360.40">
    <property type="match status" value="1"/>
</dbReference>
<dbReference type="GO" id="GO:0005737">
    <property type="term" value="C:cytoplasm"/>
    <property type="evidence" value="ECO:0007669"/>
    <property type="project" value="UniProtKB-SubCell"/>
</dbReference>
<reference evidence="12 13" key="1">
    <citation type="submission" date="2019-03" db="EMBL/GenBank/DDBJ databases">
        <title>Genomic Encyclopedia of Type Strains, Phase IV (KMG-IV): sequencing the most valuable type-strain genomes for metagenomic binning, comparative biology and taxonomic classification.</title>
        <authorList>
            <person name="Goeker M."/>
        </authorList>
    </citation>
    <scope>NUCLEOTIDE SEQUENCE [LARGE SCALE GENOMIC DNA]</scope>
    <source>
        <strain evidence="12 13">DSM 17974</strain>
    </source>
</reference>
<dbReference type="OrthoDB" id="9806486at2"/>
<dbReference type="FunFam" id="2.120.10.90:FF:000004">
    <property type="entry name" value="DNA gyrase subunit A"/>
    <property type="match status" value="1"/>
</dbReference>
<dbReference type="InterPro" id="IPR013757">
    <property type="entry name" value="Topo_IIA_A_a_sf"/>
</dbReference>
<comment type="catalytic activity">
    <reaction evidence="1 9 10">
        <text>ATP-dependent breakage, passage and rejoining of double-stranded DNA.</text>
        <dbReference type="EC" id="5.6.2.2"/>
    </reaction>
</comment>
<comment type="subcellular location">
    <subcellularLocation>
        <location evidence="9">Cytoplasm</location>
    </subcellularLocation>
</comment>
<dbReference type="Gene3D" id="3.90.199.10">
    <property type="entry name" value="Topoisomerase II, domain 5"/>
    <property type="match status" value="1"/>
</dbReference>
<evidence type="ECO:0000313" key="12">
    <source>
        <dbReference type="EMBL" id="TDY42373.1"/>
    </source>
</evidence>
<dbReference type="FunFam" id="3.90.199.10:FF:000001">
    <property type="entry name" value="DNA gyrase subunit A"/>
    <property type="match status" value="1"/>
</dbReference>
<dbReference type="GO" id="GO:0034335">
    <property type="term" value="F:DNA negative supercoiling activity"/>
    <property type="evidence" value="ECO:0007669"/>
    <property type="project" value="UniProtKB-ARBA"/>
</dbReference>
<evidence type="ECO:0000256" key="3">
    <source>
        <dbReference type="ARBA" id="ARBA00022490"/>
    </source>
</evidence>